<reference evidence="3 4" key="1">
    <citation type="submission" date="2017-09" db="EMBL/GenBank/DDBJ databases">
        <title>Genome sequencing of Besnoitia besnoiti strain Bb-Ger1.</title>
        <authorList>
            <person name="Schares G."/>
            <person name="Venepally P."/>
            <person name="Lorenzi H.A."/>
        </authorList>
    </citation>
    <scope>NUCLEOTIDE SEQUENCE [LARGE SCALE GENOMIC DNA]</scope>
    <source>
        <strain evidence="3 4">Bb-Ger1</strain>
    </source>
</reference>
<feature type="region of interest" description="Disordered" evidence="1">
    <location>
        <begin position="437"/>
        <end position="457"/>
    </location>
</feature>
<dbReference type="SUPFAM" id="SSF140383">
    <property type="entry name" value="BSD domain-like"/>
    <property type="match status" value="1"/>
</dbReference>
<evidence type="ECO:0000259" key="2">
    <source>
        <dbReference type="PROSITE" id="PS50858"/>
    </source>
</evidence>
<gene>
    <name evidence="3" type="ORF">BESB_075200</name>
</gene>
<feature type="compositionally biased region" description="Acidic residues" evidence="1">
    <location>
        <begin position="763"/>
        <end position="776"/>
    </location>
</feature>
<feature type="compositionally biased region" description="Low complexity" evidence="1">
    <location>
        <begin position="829"/>
        <end position="842"/>
    </location>
</feature>
<keyword evidence="4" id="KW-1185">Reference proteome</keyword>
<feature type="compositionally biased region" description="Polar residues" evidence="1">
    <location>
        <begin position="911"/>
        <end position="922"/>
    </location>
</feature>
<feature type="compositionally biased region" description="Low complexity" evidence="1">
    <location>
        <begin position="334"/>
        <end position="354"/>
    </location>
</feature>
<feature type="region of interest" description="Disordered" evidence="1">
    <location>
        <begin position="1"/>
        <end position="80"/>
    </location>
</feature>
<accession>A0A2A9M7C0</accession>
<feature type="compositionally biased region" description="Low complexity" evidence="1">
    <location>
        <begin position="437"/>
        <end position="446"/>
    </location>
</feature>
<dbReference type="SMART" id="SM00751">
    <property type="entry name" value="BSD"/>
    <property type="match status" value="1"/>
</dbReference>
<evidence type="ECO:0000313" key="3">
    <source>
        <dbReference type="EMBL" id="PFH34368.1"/>
    </source>
</evidence>
<feature type="region of interest" description="Disordered" evidence="1">
    <location>
        <begin position="328"/>
        <end position="381"/>
    </location>
</feature>
<proteinExistence type="predicted"/>
<dbReference type="PROSITE" id="PS50858">
    <property type="entry name" value="BSD"/>
    <property type="match status" value="1"/>
</dbReference>
<feature type="compositionally biased region" description="Low complexity" evidence="1">
    <location>
        <begin position="876"/>
        <end position="887"/>
    </location>
</feature>
<feature type="compositionally biased region" description="Pro residues" evidence="1">
    <location>
        <begin position="355"/>
        <end position="365"/>
    </location>
</feature>
<organism evidence="3 4">
    <name type="scientific">Besnoitia besnoiti</name>
    <name type="common">Apicomplexan protozoan</name>
    <dbReference type="NCBI Taxonomy" id="94643"/>
    <lineage>
        <taxon>Eukaryota</taxon>
        <taxon>Sar</taxon>
        <taxon>Alveolata</taxon>
        <taxon>Apicomplexa</taxon>
        <taxon>Conoidasida</taxon>
        <taxon>Coccidia</taxon>
        <taxon>Eucoccidiorida</taxon>
        <taxon>Eimeriorina</taxon>
        <taxon>Sarcocystidae</taxon>
        <taxon>Besnoitia</taxon>
    </lineage>
</organism>
<feature type="compositionally biased region" description="Low complexity" evidence="1">
    <location>
        <begin position="41"/>
        <end position="62"/>
    </location>
</feature>
<evidence type="ECO:0000313" key="4">
    <source>
        <dbReference type="Proteomes" id="UP000224006"/>
    </source>
</evidence>
<dbReference type="InterPro" id="IPR035925">
    <property type="entry name" value="BSD_dom_sf"/>
</dbReference>
<feature type="region of interest" description="Disordered" evidence="1">
    <location>
        <begin position="244"/>
        <end position="263"/>
    </location>
</feature>
<feature type="region of interest" description="Disordered" evidence="1">
    <location>
        <begin position="551"/>
        <end position="570"/>
    </location>
</feature>
<dbReference type="EMBL" id="NWUJ01000007">
    <property type="protein sequence ID" value="PFH34368.1"/>
    <property type="molecule type" value="Genomic_DNA"/>
</dbReference>
<feature type="region of interest" description="Disordered" evidence="1">
    <location>
        <begin position="509"/>
        <end position="544"/>
    </location>
</feature>
<feature type="domain" description="BSD" evidence="2">
    <location>
        <begin position="667"/>
        <end position="699"/>
    </location>
</feature>
<dbReference type="KEGG" id="bbes:BESB_075200"/>
<dbReference type="Proteomes" id="UP000224006">
    <property type="component" value="Unassembled WGS sequence"/>
</dbReference>
<dbReference type="InterPro" id="IPR005607">
    <property type="entry name" value="BSD_dom"/>
</dbReference>
<feature type="compositionally biased region" description="Acidic residues" evidence="1">
    <location>
        <begin position="978"/>
        <end position="997"/>
    </location>
</feature>
<feature type="region of interest" description="Disordered" evidence="1">
    <location>
        <begin position="811"/>
        <end position="887"/>
    </location>
</feature>
<dbReference type="AlphaFoldDB" id="A0A2A9M7C0"/>
<dbReference type="OrthoDB" id="333118at2759"/>
<name>A0A2A9M7C0_BESBE</name>
<feature type="compositionally biased region" description="Basic and acidic residues" evidence="1">
    <location>
        <begin position="751"/>
        <end position="762"/>
    </location>
</feature>
<dbReference type="Pfam" id="PF03909">
    <property type="entry name" value="BSD"/>
    <property type="match status" value="1"/>
</dbReference>
<sequence>MAAAAPLREEPAVSLAAANREEQSAVDSQQLRSPRRETLFPPASRPGGAASASPTALAASPSPHFPASLSQSPSLPHVGGEGAMQLAAAAMSSAALLAVEATVAARESLNAAALRVDRSPGGGGGPDPVPQTPEADATKLRFSASASSPSPLSSQSPAAPRASAAPPCASSAALQTCAAPSPSAASAAAPVSPVRASALGARSESPAAHAVLQAADSSPLSAEPAGLLNRVSQWTGMRGFWREETQAETPPEAVEPSANAPTAVAARAATTSVSAAARAATSWSHWLTEAAGGLVEELKAEVDVSEDLKELYGTLARDSQRWIEKHQTVFAHGASPPASSASPGSASSFSSRVPSTPPSPPPASTPPGEVRLAAPASSAGAAAASSQSVSQLAFLFPSSLTSSTSAVEDVQAPSPLRHAQTLPVMYSASSAASRLSPSALTAASSPMQPLRSRPFADDSDVWSRLARDDGTLAAARTAAAAMKSVSSGFSSLFSSASSLVSSASDAVKSTGWSGSAALSDPRDSEPGRLPQRPTERRALRGAAGGSLATWIQEAGGRRSDARQATTQNVRERLPSSIARGSRELQRQYAALVRSRATFLEDVCESLAPAGETRARLELSSDVPEDFSLLEHALSPSSANRDDADALAREFENFSVEAYDDLLDFFHDPAVMEMRRQLVPDAVSDALFWRRFLFRVRALLRATAESSPASSFLACEVEKRDPREGSSGFEAPSGGPPSDARWMAGAAAAGGDRSEESKVRLTELDEEDIAWDDDDAEGGAGEAEGSSDSLHLQLSVATASAEFASGAMMRPLPGSSRGMTPRAALLVDLPSSSSPSPSSSAASSPPPPFCQFPEGHPAAFSASSSEPQRVDATRPEALASRPPHAPPSAAAALFSCKVALGQEDEEAEEVLSSWQHSGLSSRSGEPEDLGCSSSRLGADESQQPPPREPLQEGSAELFLLPGAGRRDAGAESGPRADAGDEEEVALEEGWNDEELILL</sequence>
<comment type="caution">
    <text evidence="3">The sequence shown here is derived from an EMBL/GenBank/DDBJ whole genome shotgun (WGS) entry which is preliminary data.</text>
</comment>
<dbReference type="GeneID" id="40312446"/>
<protein>
    <recommendedName>
        <fullName evidence="2">BSD domain-containing protein</fullName>
    </recommendedName>
</protein>
<feature type="region of interest" description="Disordered" evidence="1">
    <location>
        <begin position="720"/>
        <end position="790"/>
    </location>
</feature>
<feature type="region of interest" description="Disordered" evidence="1">
    <location>
        <begin position="903"/>
        <end position="997"/>
    </location>
</feature>
<feature type="region of interest" description="Disordered" evidence="1">
    <location>
        <begin position="115"/>
        <end position="224"/>
    </location>
</feature>
<dbReference type="VEuPathDB" id="ToxoDB:BESB_075200"/>
<feature type="compositionally biased region" description="Low complexity" evidence="1">
    <location>
        <begin position="143"/>
        <end position="198"/>
    </location>
</feature>
<dbReference type="RefSeq" id="XP_029218377.1">
    <property type="nucleotide sequence ID" value="XM_029365893.1"/>
</dbReference>
<dbReference type="Gene3D" id="1.10.3970.10">
    <property type="entry name" value="BSD domain"/>
    <property type="match status" value="1"/>
</dbReference>
<evidence type="ECO:0000256" key="1">
    <source>
        <dbReference type="SAM" id="MobiDB-lite"/>
    </source>
</evidence>